<dbReference type="SUPFAM" id="SSF53098">
    <property type="entry name" value="Ribonuclease H-like"/>
    <property type="match status" value="1"/>
</dbReference>
<dbReference type="InterPro" id="IPR012337">
    <property type="entry name" value="RNaseH-like_sf"/>
</dbReference>
<name>A0A5J4W1Y9_9EUKA</name>
<sequence>MHNQGETKTADQILKKKKILEPLLQSIREIMESFAKDRFEEKRLEEIESIITLFCQHTWPILKNILLIRLVLYHSKVVMTVEKTLEENWSFAWIIHRRRAGANSNGIPFRAIYPPLSEKQISKISKIIGENIQDEIESKLQDQFVCLPVDGSTIMHKPLELQSIVNPVINLHPFPYSIEKDVGTYPEFAIHGYKSSGIMKNKRIKLASVVADAAPANITAFSVQLKSNLEKKQKVISQMESNLDEKEQFPSNMIRKKRKRKYKKSIARERRRKRRDRHKRPKMDKDINDKDIKQGNNKDHDNQYNNEVEEDEEEEDEEDDEEDEEDEEEEFGDESSEENEINAIQSEKPDQHEDNTDQHIKQISNNFRNDTLANLMSGEVDVIPFFSPCFGHKGNLIVNNIIDSNPYFAKAKKKLEDFSVRLRKKEIRNLIGALRPEFMQHRWFCLIDIIEFIVIQKEIIDRFTGVDIRKLIDPLRPIIPLIDFIRRVGGKQVSVKYVLPLAFEVLQTYEYTYVRNGSKQIKKFISLLSESVMTEIMFDPIAICSYGLSTYSIYLRHQEQFFLEKLDTSNLNLSNYPYIDKIFKNSFSC</sequence>
<feature type="compositionally biased region" description="Basic residues" evidence="1">
    <location>
        <begin position="254"/>
        <end position="282"/>
    </location>
</feature>
<protein>
    <submittedName>
        <fullName evidence="2">Uncharacterized protein</fullName>
    </submittedName>
</protein>
<feature type="compositionally biased region" description="Basic and acidic residues" evidence="1">
    <location>
        <begin position="283"/>
        <end position="302"/>
    </location>
</feature>
<dbReference type="EMBL" id="SNRW01003802">
    <property type="protein sequence ID" value="KAA6388895.1"/>
    <property type="molecule type" value="Genomic_DNA"/>
</dbReference>
<comment type="caution">
    <text evidence="2">The sequence shown here is derived from an EMBL/GenBank/DDBJ whole genome shotgun (WGS) entry which is preliminary data.</text>
</comment>
<evidence type="ECO:0000256" key="1">
    <source>
        <dbReference type="SAM" id="MobiDB-lite"/>
    </source>
</evidence>
<organism evidence="2 3">
    <name type="scientific">Streblomastix strix</name>
    <dbReference type="NCBI Taxonomy" id="222440"/>
    <lineage>
        <taxon>Eukaryota</taxon>
        <taxon>Metamonada</taxon>
        <taxon>Preaxostyla</taxon>
        <taxon>Oxymonadida</taxon>
        <taxon>Streblomastigidae</taxon>
        <taxon>Streblomastix</taxon>
    </lineage>
</organism>
<reference evidence="2 3" key="1">
    <citation type="submission" date="2019-03" db="EMBL/GenBank/DDBJ databases">
        <title>Single cell metagenomics reveals metabolic interactions within the superorganism composed of flagellate Streblomastix strix and complex community of Bacteroidetes bacteria on its surface.</title>
        <authorList>
            <person name="Treitli S.C."/>
            <person name="Kolisko M."/>
            <person name="Husnik F."/>
            <person name="Keeling P."/>
            <person name="Hampl V."/>
        </authorList>
    </citation>
    <scope>NUCLEOTIDE SEQUENCE [LARGE SCALE GENOMIC DNA]</scope>
    <source>
        <strain evidence="2">ST1C</strain>
    </source>
</reference>
<proteinExistence type="predicted"/>
<feature type="compositionally biased region" description="Acidic residues" evidence="1">
    <location>
        <begin position="307"/>
        <end position="340"/>
    </location>
</feature>
<evidence type="ECO:0000313" key="2">
    <source>
        <dbReference type="EMBL" id="KAA6388895.1"/>
    </source>
</evidence>
<accession>A0A5J4W1Y9</accession>
<evidence type="ECO:0000313" key="3">
    <source>
        <dbReference type="Proteomes" id="UP000324800"/>
    </source>
</evidence>
<dbReference type="Proteomes" id="UP000324800">
    <property type="component" value="Unassembled WGS sequence"/>
</dbReference>
<dbReference type="AlphaFoldDB" id="A0A5J4W1Y9"/>
<feature type="region of interest" description="Disordered" evidence="1">
    <location>
        <begin position="239"/>
        <end position="341"/>
    </location>
</feature>
<gene>
    <name evidence="2" type="ORF">EZS28_015577</name>
</gene>